<keyword evidence="2" id="KW-1133">Transmembrane helix</keyword>
<dbReference type="PANTHER" id="PTHR23279:SF41">
    <property type="entry name" value="DEFECTIVE PROBOSCIS EXTENSION RESPONSE 4-RELATED"/>
    <property type="match status" value="1"/>
</dbReference>
<dbReference type="GO" id="GO:0050808">
    <property type="term" value="P:synapse organization"/>
    <property type="evidence" value="ECO:0007669"/>
    <property type="project" value="TreeGrafter"/>
</dbReference>
<dbReference type="InterPro" id="IPR036179">
    <property type="entry name" value="Ig-like_dom_sf"/>
</dbReference>
<dbReference type="FunFam" id="2.60.40.10:FF:000129">
    <property type="entry name" value="CLUMA_CG018772, isoform A"/>
    <property type="match status" value="1"/>
</dbReference>
<dbReference type="InterPro" id="IPR013098">
    <property type="entry name" value="Ig_I-set"/>
</dbReference>
<gene>
    <name evidence="4" type="ORF">g.35147</name>
</gene>
<organism evidence="4">
    <name type="scientific">Homalodisca liturata</name>
    <dbReference type="NCBI Taxonomy" id="320908"/>
    <lineage>
        <taxon>Eukaryota</taxon>
        <taxon>Metazoa</taxon>
        <taxon>Ecdysozoa</taxon>
        <taxon>Arthropoda</taxon>
        <taxon>Hexapoda</taxon>
        <taxon>Insecta</taxon>
        <taxon>Pterygota</taxon>
        <taxon>Neoptera</taxon>
        <taxon>Paraneoptera</taxon>
        <taxon>Hemiptera</taxon>
        <taxon>Auchenorrhyncha</taxon>
        <taxon>Membracoidea</taxon>
        <taxon>Cicadellidae</taxon>
        <taxon>Cicadellinae</taxon>
        <taxon>Proconiini</taxon>
        <taxon>Homalodisca</taxon>
    </lineage>
</organism>
<dbReference type="Pfam" id="PF07679">
    <property type="entry name" value="I-set"/>
    <property type="match status" value="1"/>
</dbReference>
<dbReference type="InterPro" id="IPR013783">
    <property type="entry name" value="Ig-like_fold"/>
</dbReference>
<dbReference type="GO" id="GO:0032589">
    <property type="term" value="C:neuron projection membrane"/>
    <property type="evidence" value="ECO:0007669"/>
    <property type="project" value="TreeGrafter"/>
</dbReference>
<dbReference type="AlphaFoldDB" id="A0A1B6JRR1"/>
<feature type="domain" description="Ig-like" evidence="3">
    <location>
        <begin position="54"/>
        <end position="153"/>
    </location>
</feature>
<dbReference type="InterPro" id="IPR003598">
    <property type="entry name" value="Ig_sub2"/>
</dbReference>
<dbReference type="InterPro" id="IPR003599">
    <property type="entry name" value="Ig_sub"/>
</dbReference>
<evidence type="ECO:0000259" key="3">
    <source>
        <dbReference type="PROSITE" id="PS50835"/>
    </source>
</evidence>
<dbReference type="SUPFAM" id="SSF48726">
    <property type="entry name" value="Immunoglobulin"/>
    <property type="match status" value="1"/>
</dbReference>
<feature type="compositionally biased region" description="Polar residues" evidence="1">
    <location>
        <begin position="168"/>
        <end position="196"/>
    </location>
</feature>
<name>A0A1B6JRR1_9HEMI</name>
<feature type="transmembrane region" description="Helical" evidence="2">
    <location>
        <begin position="6"/>
        <end position="26"/>
    </location>
</feature>
<feature type="non-terminal residue" evidence="4">
    <location>
        <position position="1"/>
    </location>
</feature>
<dbReference type="PANTHER" id="PTHR23279">
    <property type="entry name" value="DEFECTIVE PROBOSCIS EXTENSION RESPONSE DPR -RELATED"/>
    <property type="match status" value="1"/>
</dbReference>
<feature type="region of interest" description="Disordered" evidence="1">
    <location>
        <begin position="161"/>
        <end position="202"/>
    </location>
</feature>
<dbReference type="Gene3D" id="2.60.40.10">
    <property type="entry name" value="Immunoglobulins"/>
    <property type="match status" value="1"/>
</dbReference>
<evidence type="ECO:0000313" key="4">
    <source>
        <dbReference type="EMBL" id="JAT01890.1"/>
    </source>
</evidence>
<keyword evidence="2" id="KW-0812">Transmembrane</keyword>
<protein>
    <recommendedName>
        <fullName evidence="3">Ig-like domain-containing protein</fullName>
    </recommendedName>
</protein>
<reference evidence="4" key="1">
    <citation type="submission" date="2015-11" db="EMBL/GenBank/DDBJ databases">
        <title>De novo transcriptome assembly of four potential Pierce s Disease insect vectors from Arizona vineyards.</title>
        <authorList>
            <person name="Tassone E.E."/>
        </authorList>
    </citation>
    <scope>NUCLEOTIDE SEQUENCE</scope>
</reference>
<dbReference type="SMART" id="SM00409">
    <property type="entry name" value="IG"/>
    <property type="match status" value="1"/>
</dbReference>
<proteinExistence type="predicted"/>
<dbReference type="SMART" id="SM00408">
    <property type="entry name" value="IGc2"/>
    <property type="match status" value="1"/>
</dbReference>
<sequence length="216" mass="24385">QYLVNMAVLYSCQFFVTLVLILFASFSVTNGRSIIDEDATINTNEQGDHLISQPYFEHFYQRNVTITEGKSAYLHCRVRNLGNKTVAWVRVRDVHLLTLDNVTYTSDWRFRSIHDDDTDDWTLKIGFTKLRDSGIYLCQVNAEPLITQDFKLNVVEEDPSKKDGYSINGRSSSDTTAATLPSSSVHDPSNTPTTSTPRDDALIPTPLVMIQINSTL</sequence>
<accession>A0A1B6JRR1</accession>
<evidence type="ECO:0000256" key="2">
    <source>
        <dbReference type="SAM" id="Phobius"/>
    </source>
</evidence>
<dbReference type="EMBL" id="GECU01005817">
    <property type="protein sequence ID" value="JAT01890.1"/>
    <property type="molecule type" value="Transcribed_RNA"/>
</dbReference>
<evidence type="ECO:0000256" key="1">
    <source>
        <dbReference type="SAM" id="MobiDB-lite"/>
    </source>
</evidence>
<keyword evidence="2" id="KW-0472">Membrane</keyword>
<dbReference type="InterPro" id="IPR007110">
    <property type="entry name" value="Ig-like_dom"/>
</dbReference>
<dbReference type="InterPro" id="IPR037448">
    <property type="entry name" value="Zig-8"/>
</dbReference>
<dbReference type="PROSITE" id="PS50835">
    <property type="entry name" value="IG_LIKE"/>
    <property type="match status" value="1"/>
</dbReference>